<protein>
    <submittedName>
        <fullName evidence="4">Uncharacterized protein</fullName>
    </submittedName>
</protein>
<dbReference type="InterPro" id="IPR001005">
    <property type="entry name" value="SANT/Myb"/>
</dbReference>
<dbReference type="SMART" id="SM00271">
    <property type="entry name" value="DnaJ"/>
    <property type="match status" value="1"/>
</dbReference>
<dbReference type="InterPro" id="IPR018253">
    <property type="entry name" value="DnaJ_domain_CS"/>
</dbReference>
<dbReference type="PANTHER" id="PTHR43999:SF5">
    <property type="entry name" value="BNACNNG24780D PROTEIN"/>
    <property type="match status" value="1"/>
</dbReference>
<evidence type="ECO:0000313" key="5">
    <source>
        <dbReference type="Proteomes" id="UP000264353"/>
    </source>
</evidence>
<dbReference type="CDD" id="cd06257">
    <property type="entry name" value="DnaJ"/>
    <property type="match status" value="1"/>
</dbReference>
<dbReference type="InterPro" id="IPR009057">
    <property type="entry name" value="Homeodomain-like_sf"/>
</dbReference>
<evidence type="ECO:0000256" key="1">
    <source>
        <dbReference type="SAM" id="MobiDB-lite"/>
    </source>
</evidence>
<dbReference type="Pfam" id="PF00226">
    <property type="entry name" value="DnaJ"/>
    <property type="match status" value="1"/>
</dbReference>
<dbReference type="Pfam" id="PF23082">
    <property type="entry name" value="Myb_DNA-binding_2"/>
    <property type="match status" value="1"/>
</dbReference>
<feature type="region of interest" description="Disordered" evidence="1">
    <location>
        <begin position="53"/>
        <end position="111"/>
    </location>
</feature>
<organism evidence="4 5">
    <name type="scientific">Brassica campestris</name>
    <name type="common">Field mustard</name>
    <dbReference type="NCBI Taxonomy" id="3711"/>
    <lineage>
        <taxon>Eukaryota</taxon>
        <taxon>Viridiplantae</taxon>
        <taxon>Streptophyta</taxon>
        <taxon>Embryophyta</taxon>
        <taxon>Tracheophyta</taxon>
        <taxon>Spermatophyta</taxon>
        <taxon>Magnoliopsida</taxon>
        <taxon>eudicotyledons</taxon>
        <taxon>Gunneridae</taxon>
        <taxon>Pentapetalae</taxon>
        <taxon>rosids</taxon>
        <taxon>malvids</taxon>
        <taxon>Brassicales</taxon>
        <taxon>Brassicaceae</taxon>
        <taxon>Brassiceae</taxon>
        <taxon>Brassica</taxon>
    </lineage>
</organism>
<dbReference type="EMBL" id="CM010630">
    <property type="protein sequence ID" value="RID71426.1"/>
    <property type="molecule type" value="Genomic_DNA"/>
</dbReference>
<dbReference type="PROSITE" id="PS00636">
    <property type="entry name" value="DNAJ_1"/>
    <property type="match status" value="1"/>
</dbReference>
<dbReference type="CDD" id="cd00167">
    <property type="entry name" value="SANT"/>
    <property type="match status" value="2"/>
</dbReference>
<reference evidence="4 5" key="1">
    <citation type="submission" date="2018-06" db="EMBL/GenBank/DDBJ databases">
        <title>WGS assembly of Brassica rapa FPsc.</title>
        <authorList>
            <person name="Bowman J."/>
            <person name="Kohchi T."/>
            <person name="Yamato K."/>
            <person name="Jenkins J."/>
            <person name="Shu S."/>
            <person name="Ishizaki K."/>
            <person name="Yamaoka S."/>
            <person name="Nishihama R."/>
            <person name="Nakamura Y."/>
            <person name="Berger F."/>
            <person name="Adam C."/>
            <person name="Aki S."/>
            <person name="Althoff F."/>
            <person name="Araki T."/>
            <person name="Arteaga-Vazquez M."/>
            <person name="Balasubrmanian S."/>
            <person name="Bauer D."/>
            <person name="Boehm C."/>
            <person name="Briginshaw L."/>
            <person name="Caballero-Perez J."/>
            <person name="Catarino B."/>
            <person name="Chen F."/>
            <person name="Chiyoda S."/>
            <person name="Chovatia M."/>
            <person name="Davies K."/>
            <person name="Delmans M."/>
            <person name="Demura T."/>
            <person name="Dierschke T."/>
            <person name="Dolan L."/>
            <person name="Dorantes-Acosta A."/>
            <person name="Eklund D."/>
            <person name="Florent S."/>
            <person name="Flores-Sandoval E."/>
            <person name="Fujiyama A."/>
            <person name="Fukuzawa H."/>
            <person name="Galik B."/>
            <person name="Grimanelli D."/>
            <person name="Grimwood J."/>
            <person name="Grossniklaus U."/>
            <person name="Hamada T."/>
            <person name="Haseloff J."/>
            <person name="Hetherington A."/>
            <person name="Higo A."/>
            <person name="Hirakawa Y."/>
            <person name="Hundley H."/>
            <person name="Ikeda Y."/>
            <person name="Inoue K."/>
            <person name="Inoue S."/>
            <person name="Ishida S."/>
            <person name="Jia Q."/>
            <person name="Kakita M."/>
            <person name="Kanazawa T."/>
            <person name="Kawai Y."/>
            <person name="Kawashima T."/>
            <person name="Kennedy M."/>
            <person name="Kinose K."/>
            <person name="Kinoshita T."/>
            <person name="Kohara Y."/>
            <person name="Koide E."/>
            <person name="Komatsu K."/>
            <person name="Kopischke S."/>
            <person name="Kubo M."/>
            <person name="Kyozuka J."/>
            <person name="Lagercrantz U."/>
            <person name="Lin S."/>
            <person name="Lindquist E."/>
            <person name="Lipzen A."/>
            <person name="Lu C."/>
            <person name="Luna E."/>
            <person name="Martienssen R."/>
            <person name="Minamino N."/>
            <person name="Mizutani M."/>
            <person name="Mizutani M."/>
            <person name="Mochizuki N."/>
            <person name="Monte I."/>
            <person name="Mosher R."/>
            <person name="Nagasaki H."/>
            <person name="Nakagami H."/>
            <person name="Naramoto S."/>
            <person name="Nishitani K."/>
            <person name="Ohtani M."/>
            <person name="Okamoto T."/>
            <person name="Okumura M."/>
            <person name="Phillips J."/>
            <person name="Pollak B."/>
            <person name="Reinders A."/>
            <person name="Roevekamp M."/>
            <person name="Sano R."/>
            <person name="Sawa S."/>
            <person name="Schmid M."/>
            <person name="Shirakawa M."/>
            <person name="Solano R."/>
            <person name="Spunde A."/>
            <person name="Suetsugu N."/>
            <person name="Sugano S."/>
            <person name="Sugiyama A."/>
            <person name="Sun R."/>
            <person name="Suzuki Y."/>
            <person name="Takenaka M."/>
            <person name="Takezawa D."/>
            <person name="Tomogane H."/>
            <person name="Tsuzuki M."/>
            <person name="Ueda T."/>
            <person name="Umeda M."/>
            <person name="Ward J."/>
            <person name="Watanabe Y."/>
            <person name="Yazaki K."/>
            <person name="Yokoyama R."/>
            <person name="Yoshitake Y."/>
            <person name="Yotsui I."/>
            <person name="Zachgo S."/>
            <person name="Schmutz J."/>
        </authorList>
    </citation>
    <scope>NUCLEOTIDE SEQUENCE [LARGE SCALE GENOMIC DNA]</scope>
    <source>
        <strain evidence="5">cv. B-3</strain>
    </source>
</reference>
<feature type="region of interest" description="Disordered" evidence="1">
    <location>
        <begin position="407"/>
        <end position="431"/>
    </location>
</feature>
<feature type="compositionally biased region" description="Basic and acidic residues" evidence="1">
    <location>
        <begin position="261"/>
        <end position="296"/>
    </location>
</feature>
<feature type="compositionally biased region" description="Basic and acidic residues" evidence="1">
    <location>
        <begin position="308"/>
        <end position="342"/>
    </location>
</feature>
<feature type="region of interest" description="Disordered" evidence="1">
    <location>
        <begin position="260"/>
        <end position="342"/>
    </location>
</feature>
<dbReference type="SUPFAM" id="SSF46689">
    <property type="entry name" value="Homeodomain-like"/>
    <property type="match status" value="2"/>
</dbReference>
<name>A0A398A8C3_BRACM</name>
<dbReference type="SUPFAM" id="SSF46565">
    <property type="entry name" value="Chaperone J-domain"/>
    <property type="match status" value="1"/>
</dbReference>
<dbReference type="AlphaFoldDB" id="A0A398A8C3"/>
<feature type="domain" description="J" evidence="2">
    <location>
        <begin position="111"/>
        <end position="194"/>
    </location>
</feature>
<dbReference type="Proteomes" id="UP000264353">
    <property type="component" value="Chromosome A3"/>
</dbReference>
<dbReference type="InterPro" id="IPR036869">
    <property type="entry name" value="J_dom_sf"/>
</dbReference>
<dbReference type="InterPro" id="IPR044634">
    <property type="entry name" value="Zuotin/DnaJC2"/>
</dbReference>
<feature type="compositionally biased region" description="Basic and acidic residues" evidence="1">
    <location>
        <begin position="55"/>
        <end position="72"/>
    </location>
</feature>
<dbReference type="Pfam" id="PF21884">
    <property type="entry name" value="ZUO1-like_ZHD"/>
    <property type="match status" value="1"/>
</dbReference>
<dbReference type="InterPro" id="IPR001623">
    <property type="entry name" value="DnaJ_domain"/>
</dbReference>
<feature type="compositionally biased region" description="Basic residues" evidence="1">
    <location>
        <begin position="298"/>
        <end position="307"/>
    </location>
</feature>
<dbReference type="GO" id="GO:0006450">
    <property type="term" value="P:regulation of translational fidelity"/>
    <property type="evidence" value="ECO:0007669"/>
    <property type="project" value="InterPro"/>
</dbReference>
<dbReference type="Gene3D" id="1.10.10.60">
    <property type="entry name" value="Homeodomain-like"/>
    <property type="match status" value="2"/>
</dbReference>
<feature type="domain" description="Myb-like" evidence="3">
    <location>
        <begin position="441"/>
        <end position="496"/>
    </location>
</feature>
<feature type="region of interest" description="Disordered" evidence="1">
    <location>
        <begin position="521"/>
        <end position="550"/>
    </location>
</feature>
<dbReference type="PRINTS" id="PR00625">
    <property type="entry name" value="JDOMAIN"/>
</dbReference>
<dbReference type="FunFam" id="1.10.10.60:FF:000416">
    <property type="entry name" value="Myb family transcription factor"/>
    <property type="match status" value="1"/>
</dbReference>
<dbReference type="GO" id="GO:0051083">
    <property type="term" value="P:'de novo' cotranslational protein folding"/>
    <property type="evidence" value="ECO:0007669"/>
    <property type="project" value="InterPro"/>
</dbReference>
<gene>
    <name evidence="4" type="ORF">BRARA_C03365</name>
</gene>
<feature type="domain" description="Myb-like" evidence="3">
    <location>
        <begin position="551"/>
        <end position="597"/>
    </location>
</feature>
<dbReference type="Gene3D" id="1.10.287.110">
    <property type="entry name" value="DnaJ domain"/>
    <property type="match status" value="1"/>
</dbReference>
<accession>A0A398A8C3</accession>
<evidence type="ECO:0000313" key="4">
    <source>
        <dbReference type="EMBL" id="RID71426.1"/>
    </source>
</evidence>
<dbReference type="PROSITE" id="PS50076">
    <property type="entry name" value="DNAJ_2"/>
    <property type="match status" value="1"/>
</dbReference>
<dbReference type="GO" id="GO:0043022">
    <property type="term" value="F:ribosome binding"/>
    <property type="evidence" value="ECO:0007669"/>
    <property type="project" value="InterPro"/>
</dbReference>
<evidence type="ECO:0000259" key="3">
    <source>
        <dbReference type="PROSITE" id="PS50090"/>
    </source>
</evidence>
<evidence type="ECO:0000259" key="2">
    <source>
        <dbReference type="PROSITE" id="PS50076"/>
    </source>
</evidence>
<dbReference type="PROSITE" id="PS50090">
    <property type="entry name" value="MYB_LIKE"/>
    <property type="match status" value="2"/>
</dbReference>
<dbReference type="InterPro" id="IPR054076">
    <property type="entry name" value="ZUO1-like_ZHD"/>
</dbReference>
<dbReference type="GO" id="GO:0030544">
    <property type="term" value="F:Hsp70 protein binding"/>
    <property type="evidence" value="ECO:0007669"/>
    <property type="project" value="InterPro"/>
</dbReference>
<dbReference type="SMART" id="SM00717">
    <property type="entry name" value="SANT"/>
    <property type="match status" value="2"/>
</dbReference>
<sequence>MPRGRSDSAIKLITYSEELVDGKPFYAFSNSRPVKALNREPAGQAFHSAALKLHGFAEKPTDGEGSHKKVGDDDKDEEYVFPSFNPYANNKGRKKKKKPGGTQQQQDHQQDHYALLGLRNLRYLATEDQIKKSYREAALKHHPDKQHAALLLAEETEEAMEAKKDEIGSRFRAIQEAYEVLMDPTKRKIFDSTDEFDDEDCSPEEFFKVFGPAFKRIAKLSATASQRVPDLGDENTKLKDVEKFYSFWYGFKSLREFPNGGKHDLEKADSRQERRWMERENAKKTAKARKEDDVRIRNLAKKQRKKEAKVMAEKKREEEAAEKEKMRKEEAKESAEKLKKDKEKERKLLLKERNRLRTISAHVLAQCLVSKEDVENLCMSLNIQQLQNLNDTMENKQGVELANVIKDHEANSKEKESEKANSKEKESEKANCVDAEPTKLDNTKKKQPWSKEEIDKLRKGIIKYPKGISRRWEVISDYIGTGRTVEEILKATKTVLLQKPDSAKAFDTFLEKRKPTVSIASPLSTREEELGESLPMGNNGEASGSSDADGWSSVQERALVQALKTFTKVTSQRWERVAAAVPGKTMVQCKKKFAELKELIRSKKTGV</sequence>
<dbReference type="PANTHER" id="PTHR43999">
    <property type="entry name" value="DNAJ HOMOLOG SUBFAMILY C MEMBER 2"/>
    <property type="match status" value="1"/>
</dbReference>
<proteinExistence type="predicted"/>